<keyword evidence="7" id="KW-0786">Thiamine pyrophosphate</keyword>
<dbReference type="UniPathway" id="UPA00047">
    <property type="reaction ID" value="UER00055"/>
</dbReference>
<keyword evidence="8" id="KW-0028">Amino-acid biosynthesis</keyword>
<dbReference type="InterPro" id="IPR012001">
    <property type="entry name" value="Thiamin_PyroP_enz_TPP-bd_dom"/>
</dbReference>
<dbReference type="Pfam" id="PF02775">
    <property type="entry name" value="TPP_enzyme_C"/>
    <property type="match status" value="1"/>
</dbReference>
<evidence type="ECO:0000256" key="7">
    <source>
        <dbReference type="ARBA" id="ARBA00023052"/>
    </source>
</evidence>
<dbReference type="SUPFAM" id="SSF52518">
    <property type="entry name" value="Thiamin diphosphate-binding fold (THDP-binding)"/>
    <property type="match status" value="2"/>
</dbReference>
<sequence length="605" mass="62989">MTSSTRVSSDESRQPAAPMITGAESVARALADRGISTVFAYPGTSELALSAAIAERDGLRLINARGDKEAAFMAAGGNFPGPAKCAAILHGARGLTNALGASADVRRSEIPVLYMVGMPSRSSARYLPPHAEPDLIAAAGAFAKAAFDTSTPSSPDPQAFLKVVTQALDTLAEAPYGPVLLGLPQDLLVGRFVPADMRADPGSARPADASLETTAAVTLASAAQRPVILVEDYLLRDPSAESELAAFAAALGAPVLQTAYQRGPMLFQQVRAETVPSFIGPYEPTDSEHRHLLDSADLLVTVEDRNMYPRVVGPLPACRKIALTSNIAATTKNGYLTSEDVLVPGNVRISMRAITDQLGNRSDHTEEAAGAEGRPSIPNPGAADPKCSAGAVELVRALGRGLESVGDPVVVDDSLMFGGLVARNYQHLPLGVQVFGSHGAFVGGGLPTSVGLAVTSPDLHVLTTLGDHGFTNGLQALAAASEHDAPLVVLVCNNGASVCLGKQADFDGLGENVLPLDNIAEMSYSAIASGFGLSSSVVVWPDETSVTESVVAASETLTAEIERALSARRPHLIELVTPSRTEFWTGVWRVEGMESVFRTRTGDGA</sequence>
<dbReference type="Pfam" id="PF02776">
    <property type="entry name" value="TPP_enzyme_N"/>
    <property type="match status" value="1"/>
</dbReference>
<organism evidence="13 14">
    <name type="scientific">Nocardia speluncae</name>
    <dbReference type="NCBI Taxonomy" id="419477"/>
    <lineage>
        <taxon>Bacteria</taxon>
        <taxon>Bacillati</taxon>
        <taxon>Actinomycetota</taxon>
        <taxon>Actinomycetes</taxon>
        <taxon>Mycobacteriales</taxon>
        <taxon>Nocardiaceae</taxon>
        <taxon>Nocardia</taxon>
    </lineage>
</organism>
<evidence type="ECO:0000256" key="3">
    <source>
        <dbReference type="ARBA" id="ARBA00007812"/>
    </source>
</evidence>
<dbReference type="GO" id="GO:0050660">
    <property type="term" value="F:flavin adenine dinucleotide binding"/>
    <property type="evidence" value="ECO:0007669"/>
    <property type="project" value="TreeGrafter"/>
</dbReference>
<evidence type="ECO:0000259" key="12">
    <source>
        <dbReference type="Pfam" id="PF02776"/>
    </source>
</evidence>
<dbReference type="PANTHER" id="PTHR18968:SF13">
    <property type="entry name" value="ACETOLACTATE SYNTHASE CATALYTIC SUBUNIT, MITOCHONDRIAL"/>
    <property type="match status" value="1"/>
</dbReference>
<reference evidence="13 14" key="1">
    <citation type="submission" date="2020-04" db="EMBL/GenBank/DDBJ databases">
        <title>MicrobeNet Type strains.</title>
        <authorList>
            <person name="Nicholson A.C."/>
        </authorList>
    </citation>
    <scope>NUCLEOTIDE SEQUENCE [LARGE SCALE GENOMIC DNA]</scope>
    <source>
        <strain evidence="13 14">DSM 45078</strain>
    </source>
</reference>
<comment type="caution">
    <text evidence="13">The sequence shown here is derived from an EMBL/GenBank/DDBJ whole genome shotgun (WGS) entry which is preliminary data.</text>
</comment>
<protein>
    <recommendedName>
        <fullName evidence="4">acetolactate synthase</fullName>
        <ecNumber evidence="4">2.2.1.6</ecNumber>
    </recommendedName>
</protein>
<dbReference type="InterPro" id="IPR029035">
    <property type="entry name" value="DHS-like_NAD/FAD-binding_dom"/>
</dbReference>
<dbReference type="PANTHER" id="PTHR18968">
    <property type="entry name" value="THIAMINE PYROPHOSPHATE ENZYMES"/>
    <property type="match status" value="1"/>
</dbReference>
<accession>A0A846XBY3</accession>
<comment type="pathway">
    <text evidence="1">Amino-acid biosynthesis; L-isoleucine biosynthesis; L-isoleucine from 2-oxobutanoate: step 1/4.</text>
</comment>
<name>A0A846XBY3_9NOCA</name>
<dbReference type="GO" id="GO:0009099">
    <property type="term" value="P:L-valine biosynthetic process"/>
    <property type="evidence" value="ECO:0007669"/>
    <property type="project" value="UniProtKB-UniPathway"/>
</dbReference>
<evidence type="ECO:0000313" key="14">
    <source>
        <dbReference type="Proteomes" id="UP000565715"/>
    </source>
</evidence>
<dbReference type="Gene3D" id="3.40.50.1220">
    <property type="entry name" value="TPP-binding domain"/>
    <property type="match status" value="1"/>
</dbReference>
<dbReference type="InterPro" id="IPR045229">
    <property type="entry name" value="TPP_enz"/>
</dbReference>
<evidence type="ECO:0000256" key="2">
    <source>
        <dbReference type="ARBA" id="ARBA00005025"/>
    </source>
</evidence>
<feature type="region of interest" description="Disordered" evidence="10">
    <location>
        <begin position="357"/>
        <end position="383"/>
    </location>
</feature>
<evidence type="ECO:0000256" key="6">
    <source>
        <dbReference type="ARBA" id="ARBA00022827"/>
    </source>
</evidence>
<dbReference type="RefSeq" id="WP_068037153.1">
    <property type="nucleotide sequence ID" value="NZ_JAAXOO010000001.1"/>
</dbReference>
<feature type="domain" description="Thiamine pyrophosphate enzyme N-terminal TPP-binding" evidence="12">
    <location>
        <begin position="21"/>
        <end position="126"/>
    </location>
</feature>
<dbReference type="GO" id="GO:0000287">
    <property type="term" value="F:magnesium ion binding"/>
    <property type="evidence" value="ECO:0007669"/>
    <property type="project" value="UniProtKB-ARBA"/>
</dbReference>
<dbReference type="EMBL" id="JAAXOO010000001">
    <property type="protein sequence ID" value="NKY32639.1"/>
    <property type="molecule type" value="Genomic_DNA"/>
</dbReference>
<evidence type="ECO:0000259" key="11">
    <source>
        <dbReference type="Pfam" id="PF02775"/>
    </source>
</evidence>
<dbReference type="GO" id="GO:0030976">
    <property type="term" value="F:thiamine pyrophosphate binding"/>
    <property type="evidence" value="ECO:0007669"/>
    <property type="project" value="InterPro"/>
</dbReference>
<dbReference type="UniPathway" id="UPA00049">
    <property type="reaction ID" value="UER00059"/>
</dbReference>
<comment type="pathway">
    <text evidence="2">Amino-acid biosynthesis; L-valine biosynthesis; L-valine from pyruvate: step 1/4.</text>
</comment>
<comment type="similarity">
    <text evidence="3">Belongs to the TPP enzyme family.</text>
</comment>
<dbReference type="CDD" id="cd07035">
    <property type="entry name" value="TPP_PYR_POX_like"/>
    <property type="match status" value="1"/>
</dbReference>
<evidence type="ECO:0000256" key="9">
    <source>
        <dbReference type="ARBA" id="ARBA00048670"/>
    </source>
</evidence>
<evidence type="ECO:0000313" key="13">
    <source>
        <dbReference type="EMBL" id="NKY32639.1"/>
    </source>
</evidence>
<feature type="domain" description="Thiamine pyrophosphate enzyme TPP-binding" evidence="11">
    <location>
        <begin position="442"/>
        <end position="574"/>
    </location>
</feature>
<evidence type="ECO:0000256" key="4">
    <source>
        <dbReference type="ARBA" id="ARBA00013145"/>
    </source>
</evidence>
<keyword evidence="6" id="KW-0274">FAD</keyword>
<dbReference type="SUPFAM" id="SSF52467">
    <property type="entry name" value="DHS-like NAD/FAD-binding domain"/>
    <property type="match status" value="1"/>
</dbReference>
<feature type="region of interest" description="Disordered" evidence="10">
    <location>
        <begin position="1"/>
        <end position="20"/>
    </location>
</feature>
<keyword evidence="8" id="KW-0100">Branched-chain amino acid biosynthesis</keyword>
<dbReference type="AlphaFoldDB" id="A0A846XBY3"/>
<gene>
    <name evidence="13" type="ORF">HGA13_06040</name>
</gene>
<dbReference type="GO" id="GO:0009097">
    <property type="term" value="P:isoleucine biosynthetic process"/>
    <property type="evidence" value="ECO:0007669"/>
    <property type="project" value="UniProtKB-UniPathway"/>
</dbReference>
<dbReference type="Proteomes" id="UP000565715">
    <property type="component" value="Unassembled WGS sequence"/>
</dbReference>
<keyword evidence="14" id="KW-1185">Reference proteome</keyword>
<comment type="catalytic activity">
    <reaction evidence="9">
        <text>2 pyruvate + H(+) = (2S)-2-acetolactate + CO2</text>
        <dbReference type="Rhea" id="RHEA:25249"/>
        <dbReference type="ChEBI" id="CHEBI:15361"/>
        <dbReference type="ChEBI" id="CHEBI:15378"/>
        <dbReference type="ChEBI" id="CHEBI:16526"/>
        <dbReference type="ChEBI" id="CHEBI:58476"/>
        <dbReference type="EC" id="2.2.1.6"/>
    </reaction>
</comment>
<dbReference type="GO" id="GO:0005948">
    <property type="term" value="C:acetolactate synthase complex"/>
    <property type="evidence" value="ECO:0007669"/>
    <property type="project" value="TreeGrafter"/>
</dbReference>
<evidence type="ECO:0000256" key="5">
    <source>
        <dbReference type="ARBA" id="ARBA00022630"/>
    </source>
</evidence>
<dbReference type="Gene3D" id="3.40.50.970">
    <property type="match status" value="2"/>
</dbReference>
<dbReference type="GO" id="GO:0003984">
    <property type="term" value="F:acetolactate synthase activity"/>
    <property type="evidence" value="ECO:0007669"/>
    <property type="project" value="UniProtKB-EC"/>
</dbReference>
<evidence type="ECO:0000256" key="10">
    <source>
        <dbReference type="SAM" id="MobiDB-lite"/>
    </source>
</evidence>
<dbReference type="InterPro" id="IPR011766">
    <property type="entry name" value="TPP_enzyme_TPP-bd"/>
</dbReference>
<dbReference type="EC" id="2.2.1.6" evidence="4"/>
<dbReference type="InterPro" id="IPR029061">
    <property type="entry name" value="THDP-binding"/>
</dbReference>
<keyword evidence="5" id="KW-0285">Flavoprotein</keyword>
<dbReference type="CDD" id="cd00568">
    <property type="entry name" value="TPP_enzymes"/>
    <property type="match status" value="1"/>
</dbReference>
<evidence type="ECO:0000256" key="8">
    <source>
        <dbReference type="ARBA" id="ARBA00023304"/>
    </source>
</evidence>
<evidence type="ECO:0000256" key="1">
    <source>
        <dbReference type="ARBA" id="ARBA00004974"/>
    </source>
</evidence>
<proteinExistence type="inferred from homology"/>